<evidence type="ECO:0000256" key="6">
    <source>
        <dbReference type="ARBA" id="ARBA00023242"/>
    </source>
</evidence>
<comment type="similarity">
    <text evidence="2">Belongs to the crooked-neck family.</text>
</comment>
<dbReference type="PANTHER" id="PTHR11246">
    <property type="entry name" value="PRE-MRNA SPLICING FACTOR"/>
    <property type="match status" value="1"/>
</dbReference>
<comment type="caution">
    <text evidence="7">The sequence shown here is derived from an EMBL/GenBank/DDBJ whole genome shotgun (WGS) entry which is preliminary data.</text>
</comment>
<evidence type="ECO:0000256" key="5">
    <source>
        <dbReference type="ARBA" id="ARBA00023187"/>
    </source>
</evidence>
<evidence type="ECO:0000256" key="1">
    <source>
        <dbReference type="ARBA" id="ARBA00004123"/>
    </source>
</evidence>
<keyword evidence="4" id="KW-0677">Repeat</keyword>
<dbReference type="GO" id="GO:0071014">
    <property type="term" value="C:post-mRNA release spliceosomal complex"/>
    <property type="evidence" value="ECO:0007669"/>
    <property type="project" value="TreeGrafter"/>
</dbReference>
<dbReference type="InterPro" id="IPR045075">
    <property type="entry name" value="Syf1-like"/>
</dbReference>
<reference evidence="7" key="1">
    <citation type="submission" date="2021-06" db="EMBL/GenBank/DDBJ databases">
        <authorList>
            <person name="Hodson N. C."/>
            <person name="Mongue J. A."/>
            <person name="Jaron S. K."/>
        </authorList>
    </citation>
    <scope>NUCLEOTIDE SEQUENCE</scope>
</reference>
<evidence type="ECO:0000256" key="3">
    <source>
        <dbReference type="ARBA" id="ARBA00022664"/>
    </source>
</evidence>
<proteinExistence type="inferred from homology"/>
<sequence>FEVELGETDRARELYYRLLERTQHVKVWLSLSQFELSIADENSTTKARRVFEKANEQLRNQDKEERLMLLEGWKVFEIEHGDEESINKVNQKMPKRIKKRRKVETADGTEAGWEEYFDYIFPEDESARPNLKLLAMAKMWKKKKEDETEVSKDVEDDE</sequence>
<evidence type="ECO:0000313" key="8">
    <source>
        <dbReference type="Proteomes" id="UP000708208"/>
    </source>
</evidence>
<keyword evidence="5" id="KW-0508">mRNA splicing</keyword>
<evidence type="ECO:0000256" key="2">
    <source>
        <dbReference type="ARBA" id="ARBA00008644"/>
    </source>
</evidence>
<gene>
    <name evidence="7" type="ORF">AFUS01_LOCUS33626</name>
</gene>
<dbReference type="OrthoDB" id="8959619at2759"/>
<keyword evidence="8" id="KW-1185">Reference proteome</keyword>
<dbReference type="GO" id="GO:0071007">
    <property type="term" value="C:U2-type catalytic step 2 spliceosome"/>
    <property type="evidence" value="ECO:0007669"/>
    <property type="project" value="TreeGrafter"/>
</dbReference>
<evidence type="ECO:0000256" key="4">
    <source>
        <dbReference type="ARBA" id="ARBA00022737"/>
    </source>
</evidence>
<name>A0A8J2PCB2_9HEXA</name>
<protein>
    <recommendedName>
        <fullName evidence="9">Crooked neck protein</fullName>
    </recommendedName>
</protein>
<dbReference type="Proteomes" id="UP000708208">
    <property type="component" value="Unassembled WGS sequence"/>
</dbReference>
<accession>A0A8J2PCB2</accession>
<dbReference type="GO" id="GO:0071011">
    <property type="term" value="C:precatalytic spliceosome"/>
    <property type="evidence" value="ECO:0007669"/>
    <property type="project" value="TreeGrafter"/>
</dbReference>
<evidence type="ECO:0008006" key="9">
    <source>
        <dbReference type="Google" id="ProtNLM"/>
    </source>
</evidence>
<feature type="non-terminal residue" evidence="7">
    <location>
        <position position="1"/>
    </location>
</feature>
<evidence type="ECO:0000313" key="7">
    <source>
        <dbReference type="EMBL" id="CAG7823407.1"/>
    </source>
</evidence>
<dbReference type="EMBL" id="CAJVCH010529387">
    <property type="protein sequence ID" value="CAG7823407.1"/>
    <property type="molecule type" value="Genomic_DNA"/>
</dbReference>
<dbReference type="GO" id="GO:0000245">
    <property type="term" value="P:spliceosomal complex assembly"/>
    <property type="evidence" value="ECO:0007669"/>
    <property type="project" value="TreeGrafter"/>
</dbReference>
<comment type="subcellular location">
    <subcellularLocation>
        <location evidence="1">Nucleus</location>
    </subcellularLocation>
</comment>
<organism evidence="7 8">
    <name type="scientific">Allacma fusca</name>
    <dbReference type="NCBI Taxonomy" id="39272"/>
    <lineage>
        <taxon>Eukaryota</taxon>
        <taxon>Metazoa</taxon>
        <taxon>Ecdysozoa</taxon>
        <taxon>Arthropoda</taxon>
        <taxon>Hexapoda</taxon>
        <taxon>Collembola</taxon>
        <taxon>Symphypleona</taxon>
        <taxon>Sminthuridae</taxon>
        <taxon>Allacma</taxon>
    </lineage>
</organism>
<keyword evidence="3" id="KW-0507">mRNA processing</keyword>
<dbReference type="PANTHER" id="PTHR11246:SF3">
    <property type="entry name" value="CROOKED NECK-LIKE PROTEIN 1"/>
    <property type="match status" value="1"/>
</dbReference>
<dbReference type="AlphaFoldDB" id="A0A8J2PCB2"/>
<dbReference type="GO" id="GO:0000974">
    <property type="term" value="C:Prp19 complex"/>
    <property type="evidence" value="ECO:0007669"/>
    <property type="project" value="TreeGrafter"/>
</dbReference>
<keyword evidence="6" id="KW-0539">Nucleus</keyword>